<name>A0A1V0QDA4_9BACE</name>
<gene>
    <name evidence="1" type="ORF">A4V03_20700</name>
    <name evidence="2" type="ORF">E5353_15700</name>
</gene>
<dbReference type="EMBL" id="CP015401">
    <property type="protein sequence ID" value="ARE60520.1"/>
    <property type="molecule type" value="Genomic_DNA"/>
</dbReference>
<dbReference type="OrthoDB" id="9882933at2"/>
<accession>A0A4S2CH81</accession>
<proteinExistence type="predicted"/>
<reference evidence="3" key="1">
    <citation type="submission" date="2016-04" db="EMBL/GenBank/DDBJ databases">
        <title>Complete Genome Sequences of Twelve Strains of a Stable Defined Moderately Diverse Mouse Microbiota 2 (sDMDMm2).</title>
        <authorList>
            <person name="Uchimura Y."/>
            <person name="Wyss M."/>
            <person name="Brugiroux S."/>
            <person name="Limenitakis J.P."/>
            <person name="Stecher B."/>
            <person name="McCoy K.D."/>
            <person name="Macpherson A.J."/>
        </authorList>
    </citation>
    <scope>NUCLEOTIDE SEQUENCE [LARGE SCALE GENOMIC DNA]</scope>
    <source>
        <strain evidence="3">I48</strain>
    </source>
</reference>
<accession>A0A1V0QDA4</accession>
<organism evidence="1 3">
    <name type="scientific">Bacteroides caecimuris</name>
    <dbReference type="NCBI Taxonomy" id="1796613"/>
    <lineage>
        <taxon>Bacteria</taxon>
        <taxon>Pseudomonadati</taxon>
        <taxon>Bacteroidota</taxon>
        <taxon>Bacteroidia</taxon>
        <taxon>Bacteroidales</taxon>
        <taxon>Bacteroidaceae</taxon>
        <taxon>Bacteroides</taxon>
    </lineage>
</organism>
<sequence>MVLPPQNRLCNEVCLEAGQSPNSNELYLNSSELLKTELNNDINLCLVDFCERHNIDYRGMVNRLVTNNMYFFYIWGKYALSKA</sequence>
<dbReference type="AlphaFoldDB" id="A0A1V0QDA4"/>
<dbReference type="KEGG" id="bcae:A4V03_20700"/>
<dbReference type="Proteomes" id="UP000309566">
    <property type="component" value="Unassembled WGS sequence"/>
</dbReference>
<dbReference type="Proteomes" id="UP000092631">
    <property type="component" value="Chromosome"/>
</dbReference>
<evidence type="ECO:0000313" key="1">
    <source>
        <dbReference type="EMBL" id="ARE60520.1"/>
    </source>
</evidence>
<reference evidence="1" key="2">
    <citation type="submission" date="2017-04" db="EMBL/GenBank/DDBJ databases">
        <title>Complete Genome Sequences of Twelve Strains of a Stable Defined Moderately Diverse Mouse Microbiota 2 (sDMDMm2).</title>
        <authorList>
            <person name="Uchimura Y."/>
            <person name="Wyss M."/>
            <person name="Brugiroux S."/>
            <person name="Limenitakis J.P."/>
            <person name="Stecher B."/>
            <person name="McCoy K.D."/>
            <person name="Macpherson A.J."/>
        </authorList>
    </citation>
    <scope>NUCLEOTIDE SEQUENCE</scope>
    <source>
        <strain evidence="1">I48</strain>
    </source>
</reference>
<evidence type="ECO:0000313" key="2">
    <source>
        <dbReference type="EMBL" id="TGY27818.1"/>
    </source>
</evidence>
<keyword evidence="3" id="KW-1185">Reference proteome</keyword>
<protein>
    <submittedName>
        <fullName evidence="1">Uncharacterized protein</fullName>
    </submittedName>
</protein>
<evidence type="ECO:0000313" key="3">
    <source>
        <dbReference type="Proteomes" id="UP000092631"/>
    </source>
</evidence>
<evidence type="ECO:0000313" key="4">
    <source>
        <dbReference type="Proteomes" id="UP000309566"/>
    </source>
</evidence>
<reference evidence="2 4" key="3">
    <citation type="submission" date="2019-04" db="EMBL/GenBank/DDBJ databases">
        <title>Microbes associate with the intestines of laboratory mice.</title>
        <authorList>
            <person name="Navarre W."/>
            <person name="Wong E."/>
            <person name="Huang K."/>
            <person name="Tropini C."/>
            <person name="Ng K."/>
            <person name="Yu B."/>
        </authorList>
    </citation>
    <scope>NUCLEOTIDE SEQUENCE [LARGE SCALE GENOMIC DNA]</scope>
    <source>
        <strain evidence="2 4">NM63_1-25</strain>
    </source>
</reference>
<dbReference type="EMBL" id="SRYX01000079">
    <property type="protein sequence ID" value="TGY27818.1"/>
    <property type="molecule type" value="Genomic_DNA"/>
</dbReference>